<protein>
    <recommendedName>
        <fullName evidence="2">VanZ-like domain-containing protein</fullName>
    </recommendedName>
</protein>
<proteinExistence type="predicted"/>
<gene>
    <name evidence="3" type="ORF">CWE11_10190</name>
</gene>
<dbReference type="InterPro" id="IPR006976">
    <property type="entry name" value="VanZ-like"/>
</dbReference>
<dbReference type="AlphaFoldDB" id="A0A432WBK6"/>
<evidence type="ECO:0000313" key="4">
    <source>
        <dbReference type="Proteomes" id="UP000288405"/>
    </source>
</evidence>
<dbReference type="EMBL" id="PIPM01000013">
    <property type="protein sequence ID" value="RUO29138.1"/>
    <property type="molecule type" value="Genomic_DNA"/>
</dbReference>
<keyword evidence="4" id="KW-1185">Reference proteome</keyword>
<organism evidence="3 4">
    <name type="scientific">Aliidiomarina sanyensis</name>
    <dbReference type="NCBI Taxonomy" id="1249555"/>
    <lineage>
        <taxon>Bacteria</taxon>
        <taxon>Pseudomonadati</taxon>
        <taxon>Pseudomonadota</taxon>
        <taxon>Gammaproteobacteria</taxon>
        <taxon>Alteromonadales</taxon>
        <taxon>Idiomarinaceae</taxon>
        <taxon>Aliidiomarina</taxon>
    </lineage>
</organism>
<comment type="caution">
    <text evidence="3">The sequence shown here is derived from an EMBL/GenBank/DDBJ whole genome shotgun (WGS) entry which is preliminary data.</text>
</comment>
<feature type="domain" description="VanZ-like" evidence="2">
    <location>
        <begin position="31"/>
        <end position="102"/>
    </location>
</feature>
<dbReference type="OrthoDB" id="8564037at2"/>
<keyword evidence="1" id="KW-1133">Transmembrane helix</keyword>
<feature type="transmembrane region" description="Helical" evidence="1">
    <location>
        <begin position="59"/>
        <end position="79"/>
    </location>
</feature>
<dbReference type="PANTHER" id="PTHR28008:SF1">
    <property type="entry name" value="DOMAIN PROTEIN, PUTATIVE (AFU_ORTHOLOGUE AFUA_3G10980)-RELATED"/>
    <property type="match status" value="1"/>
</dbReference>
<evidence type="ECO:0000313" key="3">
    <source>
        <dbReference type="EMBL" id="RUO29138.1"/>
    </source>
</evidence>
<reference evidence="3 4" key="1">
    <citation type="journal article" date="2011" name="Front. Microbiol.">
        <title>Genomic signatures of strain selection and enhancement in Bacillus atrophaeus var. globigii, a historical biowarfare simulant.</title>
        <authorList>
            <person name="Gibbons H.S."/>
            <person name="Broomall S.M."/>
            <person name="McNew L.A."/>
            <person name="Daligault H."/>
            <person name="Chapman C."/>
            <person name="Bruce D."/>
            <person name="Karavis M."/>
            <person name="Krepps M."/>
            <person name="McGregor P.A."/>
            <person name="Hong C."/>
            <person name="Park K.H."/>
            <person name="Akmal A."/>
            <person name="Feldman A."/>
            <person name="Lin J.S."/>
            <person name="Chang W.E."/>
            <person name="Higgs B.W."/>
            <person name="Demirev P."/>
            <person name="Lindquist J."/>
            <person name="Liem A."/>
            <person name="Fochler E."/>
            <person name="Read T.D."/>
            <person name="Tapia R."/>
            <person name="Johnson S."/>
            <person name="Bishop-Lilly K.A."/>
            <person name="Detter C."/>
            <person name="Han C."/>
            <person name="Sozhamannan S."/>
            <person name="Rosenzweig C.N."/>
            <person name="Skowronski E.W."/>
        </authorList>
    </citation>
    <scope>NUCLEOTIDE SEQUENCE [LARGE SCALE GENOMIC DNA]</scope>
    <source>
        <strain evidence="3 4">GYP-17</strain>
    </source>
</reference>
<keyword evidence="1" id="KW-0472">Membrane</keyword>
<accession>A0A432WBK6</accession>
<evidence type="ECO:0000259" key="2">
    <source>
        <dbReference type="Pfam" id="PF04892"/>
    </source>
</evidence>
<dbReference type="Proteomes" id="UP000288405">
    <property type="component" value="Unassembled WGS sequence"/>
</dbReference>
<keyword evidence="1" id="KW-0812">Transmembrane</keyword>
<dbReference type="Pfam" id="PF04892">
    <property type="entry name" value="VanZ"/>
    <property type="match status" value="1"/>
</dbReference>
<dbReference type="PANTHER" id="PTHR28008">
    <property type="entry name" value="DOMAIN PROTEIN, PUTATIVE (AFU_ORTHOLOGUE AFUA_3G10980)-RELATED"/>
    <property type="match status" value="1"/>
</dbReference>
<feature type="transmembrane region" description="Helical" evidence="1">
    <location>
        <begin position="36"/>
        <end position="54"/>
    </location>
</feature>
<sequence>MVPRILFVLVMLGVSVLFLMQSPSNPEAFRFPHADKIVHFGLFFVLAASLHIAFRPKLWIAWTLLLFYGIAIELIQHYVPGRGADVWDVVADMAGVAAFYGLRAGFGRFLGQRQKRRSLRS</sequence>
<name>A0A432WBK6_9GAMM</name>
<evidence type="ECO:0000256" key="1">
    <source>
        <dbReference type="SAM" id="Phobius"/>
    </source>
</evidence>
<dbReference type="NCBIfam" id="NF037970">
    <property type="entry name" value="vanZ_1"/>
    <property type="match status" value="1"/>
</dbReference>
<feature type="transmembrane region" description="Helical" evidence="1">
    <location>
        <begin position="91"/>
        <end position="111"/>
    </location>
</feature>